<comment type="caution">
    <text evidence="1">The sequence shown here is derived from an EMBL/GenBank/DDBJ whole genome shotgun (WGS) entry which is preliminary data.</text>
</comment>
<gene>
    <name evidence="1" type="ORF">M8542_32415</name>
</gene>
<keyword evidence="2" id="KW-1185">Reference proteome</keyword>
<evidence type="ECO:0008006" key="3">
    <source>
        <dbReference type="Google" id="ProtNLM"/>
    </source>
</evidence>
<name>A0A9X2NGV8_9PSEU</name>
<proteinExistence type="predicted"/>
<dbReference type="RefSeq" id="WP_257924106.1">
    <property type="nucleotide sequence ID" value="NZ_JAMXQV010000019.1"/>
</dbReference>
<dbReference type="EMBL" id="JAMXQV010000019">
    <property type="protein sequence ID" value="MCR6487542.1"/>
    <property type="molecule type" value="Genomic_DNA"/>
</dbReference>
<evidence type="ECO:0000313" key="1">
    <source>
        <dbReference type="EMBL" id="MCR6487542.1"/>
    </source>
</evidence>
<reference evidence="1" key="1">
    <citation type="submission" date="2022-06" db="EMBL/GenBank/DDBJ databases">
        <title>Amycolatopsis iheyaensis sp. nov., a new species of the genus Amycolatopsis isolated from soil in Iheya island, Japan.</title>
        <authorList>
            <person name="Ngamcharungchit C."/>
            <person name="Kanto H."/>
            <person name="Take A."/>
            <person name="Intra B."/>
            <person name="Matsumoto A."/>
            <person name="Panbangred W."/>
            <person name="Inahashi Y."/>
        </authorList>
    </citation>
    <scope>NUCLEOTIDE SEQUENCE</scope>
    <source>
        <strain evidence="1">OK19-0408</strain>
    </source>
</reference>
<protein>
    <recommendedName>
        <fullName evidence="3">STAS domain-containing protein</fullName>
    </recommendedName>
</protein>
<organism evidence="1 2">
    <name type="scientific">Amycolatopsis iheyensis</name>
    <dbReference type="NCBI Taxonomy" id="2945988"/>
    <lineage>
        <taxon>Bacteria</taxon>
        <taxon>Bacillati</taxon>
        <taxon>Actinomycetota</taxon>
        <taxon>Actinomycetes</taxon>
        <taxon>Pseudonocardiales</taxon>
        <taxon>Pseudonocardiaceae</taxon>
        <taxon>Amycolatopsis</taxon>
    </lineage>
</organism>
<evidence type="ECO:0000313" key="2">
    <source>
        <dbReference type="Proteomes" id="UP001144096"/>
    </source>
</evidence>
<sequence length="103" mass="10527">MASTIEVTGPTAGTVTVRAQGAPPAETLAAALAAAARGTALLLVDLTRVDHFTTEAVEVLLPHVNAPGYRVRVFASAAVRGKLARLGLTDVVTPKARSLTEPA</sequence>
<dbReference type="AlphaFoldDB" id="A0A9X2NGV8"/>
<dbReference type="Proteomes" id="UP001144096">
    <property type="component" value="Unassembled WGS sequence"/>
</dbReference>
<accession>A0A9X2NGV8</accession>